<keyword evidence="2" id="KW-0804">Transcription</keyword>
<dbReference type="AlphaFoldDB" id="A0A401TEK0"/>
<evidence type="ECO:0000256" key="4">
    <source>
        <dbReference type="SAM" id="MobiDB-lite"/>
    </source>
</evidence>
<proteinExistence type="predicted"/>
<organism evidence="6 7">
    <name type="scientific">Chiloscyllium punctatum</name>
    <name type="common">Brownbanded bambooshark</name>
    <name type="synonym">Hemiscyllium punctatum</name>
    <dbReference type="NCBI Taxonomy" id="137246"/>
    <lineage>
        <taxon>Eukaryota</taxon>
        <taxon>Metazoa</taxon>
        <taxon>Chordata</taxon>
        <taxon>Craniata</taxon>
        <taxon>Vertebrata</taxon>
        <taxon>Chondrichthyes</taxon>
        <taxon>Elasmobranchii</taxon>
        <taxon>Galeomorphii</taxon>
        <taxon>Galeoidea</taxon>
        <taxon>Orectolobiformes</taxon>
        <taxon>Hemiscylliidae</taxon>
        <taxon>Chiloscyllium</taxon>
    </lineage>
</organism>
<evidence type="ECO:0000259" key="5">
    <source>
        <dbReference type="PROSITE" id="PS51516"/>
    </source>
</evidence>
<feature type="region of interest" description="Disordered" evidence="4">
    <location>
        <begin position="1"/>
        <end position="21"/>
    </location>
</feature>
<keyword evidence="1" id="KW-0805">Transcription regulation</keyword>
<comment type="caution">
    <text evidence="6">The sequence shown here is derived from an EMBL/GenBank/DDBJ whole genome shotgun (WGS) entry which is preliminary data.</text>
</comment>
<feature type="non-terminal residue" evidence="6">
    <location>
        <position position="33"/>
    </location>
</feature>
<evidence type="ECO:0000313" key="7">
    <source>
        <dbReference type="Proteomes" id="UP000287033"/>
    </source>
</evidence>
<sequence length="33" mass="3762">MHPKPVEQPMSRPQSVLPESEVPVDMNLIEFEA</sequence>
<name>A0A401TEK0_CHIPU</name>
<keyword evidence="3" id="KW-0539">Nucleus</keyword>
<dbReference type="EMBL" id="BEZZ01053780">
    <property type="protein sequence ID" value="GCC41072.1"/>
    <property type="molecule type" value="Genomic_DNA"/>
</dbReference>
<evidence type="ECO:0000313" key="6">
    <source>
        <dbReference type="EMBL" id="GCC41072.1"/>
    </source>
</evidence>
<gene>
    <name evidence="6" type="ORF">chiPu_0025190</name>
</gene>
<evidence type="ECO:0000256" key="3">
    <source>
        <dbReference type="ARBA" id="ARBA00023242"/>
    </source>
</evidence>
<reference evidence="6 7" key="1">
    <citation type="journal article" date="2018" name="Nat. Ecol. Evol.">
        <title>Shark genomes provide insights into elasmobranch evolution and the origin of vertebrates.</title>
        <authorList>
            <person name="Hara Y"/>
            <person name="Yamaguchi K"/>
            <person name="Onimaru K"/>
            <person name="Kadota M"/>
            <person name="Koyanagi M"/>
            <person name="Keeley SD"/>
            <person name="Tatsumi K"/>
            <person name="Tanaka K"/>
            <person name="Motone F"/>
            <person name="Kageyama Y"/>
            <person name="Nozu R"/>
            <person name="Adachi N"/>
            <person name="Nishimura O"/>
            <person name="Nakagawa R"/>
            <person name="Tanegashima C"/>
            <person name="Kiyatake I"/>
            <person name="Matsumoto R"/>
            <person name="Murakumo K"/>
            <person name="Nishida K"/>
            <person name="Terakita A"/>
            <person name="Kuratani S"/>
            <person name="Sato K"/>
            <person name="Hyodo S Kuraku.S."/>
        </authorList>
    </citation>
    <scope>NUCLEOTIDE SEQUENCE [LARGE SCALE GENOMIC DNA]</scope>
</reference>
<keyword evidence="7" id="KW-1185">Reference proteome</keyword>
<evidence type="ECO:0000256" key="1">
    <source>
        <dbReference type="ARBA" id="ARBA00023015"/>
    </source>
</evidence>
<dbReference type="Proteomes" id="UP000287033">
    <property type="component" value="Unassembled WGS sequence"/>
</dbReference>
<accession>A0A401TEK0</accession>
<dbReference type="InterPro" id="IPR021934">
    <property type="entry name" value="Sox_C"/>
</dbReference>
<evidence type="ECO:0000256" key="2">
    <source>
        <dbReference type="ARBA" id="ARBA00023163"/>
    </source>
</evidence>
<dbReference type="OrthoDB" id="298939at2759"/>
<dbReference type="PROSITE" id="PS51516">
    <property type="entry name" value="SOX_C"/>
    <property type="match status" value="1"/>
</dbReference>
<protein>
    <recommendedName>
        <fullName evidence="5">Sox C-terminal domain-containing protein</fullName>
    </recommendedName>
</protein>
<feature type="domain" description="Sox C-terminal" evidence="5">
    <location>
        <begin position="1"/>
        <end position="33"/>
    </location>
</feature>